<dbReference type="Proteomes" id="UP000316882">
    <property type="component" value="Unassembled WGS sequence"/>
</dbReference>
<dbReference type="Gene3D" id="3.30.470.20">
    <property type="entry name" value="ATP-grasp fold, B domain"/>
    <property type="match status" value="1"/>
</dbReference>
<dbReference type="AlphaFoldDB" id="A0A4Y3PI36"/>
<dbReference type="RefSeq" id="WP_122964009.1">
    <property type="nucleotide sequence ID" value="NZ_BJMH01000010.1"/>
</dbReference>
<sequence length="372" mass="42279">MLPKPVIGILTWRQGQRFGEPDYLRKLVLAGQKLGAEIYLFSHQDVNMKEKKIKGFLPKAGGGWSSRWFPWPQVVIDRYRRRVPEYIRLRNSDLLFFANSPFSKKWRVTQLLAKDRRVMHWIPETHLYEKKRVATMLSKYPLVYVKPGNGSGGKSILRISAKGKEFSLSGRDKQYQTHTAKLDSVSAVENWVGRWVVEQQIADGNFLVQQGIDLGLIPNHVADVRVLIQKDQAGEWRVTGSGVRIGEAGSSTSNLHGGGRAVSFEGLIEQRFGKRQAQLITKECHSLAHEVAKTLEDYFGRMMEFGLDIGVAVDGSVWLIEVNPKPGREVFRQMGDMVTYAKAIERPVQFALHLARKRQTGDVGQREQRVRV</sequence>
<organism evidence="1 2">
    <name type="scientific">Brevibacillus parabrevis</name>
    <dbReference type="NCBI Taxonomy" id="54914"/>
    <lineage>
        <taxon>Bacteria</taxon>
        <taxon>Bacillati</taxon>
        <taxon>Bacillota</taxon>
        <taxon>Bacilli</taxon>
        <taxon>Bacillales</taxon>
        <taxon>Paenibacillaceae</taxon>
        <taxon>Brevibacillus</taxon>
    </lineage>
</organism>
<evidence type="ECO:0008006" key="3">
    <source>
        <dbReference type="Google" id="ProtNLM"/>
    </source>
</evidence>
<protein>
    <recommendedName>
        <fullName evidence="3">Glutathione synthase</fullName>
    </recommendedName>
</protein>
<comment type="caution">
    <text evidence="1">The sequence shown here is derived from an EMBL/GenBank/DDBJ whole genome shotgun (WGS) entry which is preliminary data.</text>
</comment>
<keyword evidence="2" id="KW-1185">Reference proteome</keyword>
<dbReference type="EMBL" id="BJMH01000010">
    <property type="protein sequence ID" value="GEB32947.1"/>
    <property type="molecule type" value="Genomic_DNA"/>
</dbReference>
<dbReference type="SUPFAM" id="SSF56059">
    <property type="entry name" value="Glutathione synthetase ATP-binding domain-like"/>
    <property type="match status" value="1"/>
</dbReference>
<proteinExistence type="predicted"/>
<gene>
    <name evidence="1" type="ORF">BPA01_25270</name>
</gene>
<dbReference type="InterPro" id="IPR026838">
    <property type="entry name" value="YheC/D"/>
</dbReference>
<dbReference type="GeneID" id="87612129"/>
<dbReference type="Pfam" id="PF14398">
    <property type="entry name" value="ATPgrasp_YheCD"/>
    <property type="match status" value="1"/>
</dbReference>
<reference evidence="1 2" key="1">
    <citation type="submission" date="2019-06" db="EMBL/GenBank/DDBJ databases">
        <title>Whole genome shotgun sequence of Brevibacillus parabrevis NBRC 12334.</title>
        <authorList>
            <person name="Hosoyama A."/>
            <person name="Uohara A."/>
            <person name="Ohji S."/>
            <person name="Ichikawa N."/>
        </authorList>
    </citation>
    <scope>NUCLEOTIDE SEQUENCE [LARGE SCALE GENOMIC DNA]</scope>
    <source>
        <strain evidence="1 2">NBRC 12334</strain>
    </source>
</reference>
<name>A0A4Y3PI36_BREPA</name>
<evidence type="ECO:0000313" key="1">
    <source>
        <dbReference type="EMBL" id="GEB32947.1"/>
    </source>
</evidence>
<evidence type="ECO:0000313" key="2">
    <source>
        <dbReference type="Proteomes" id="UP000316882"/>
    </source>
</evidence>
<accession>A0A4Y3PI36</accession>
<dbReference type="STRING" id="54914.AV540_11260"/>